<feature type="region of interest" description="Disordered" evidence="1">
    <location>
        <begin position="62"/>
        <end position="171"/>
    </location>
</feature>
<dbReference type="EMBL" id="CP163444">
    <property type="protein sequence ID" value="XDQ76585.1"/>
    <property type="molecule type" value="Genomic_DNA"/>
</dbReference>
<gene>
    <name evidence="2" type="ORF">AB5J54_04130</name>
</gene>
<feature type="compositionally biased region" description="Basic and acidic residues" evidence="1">
    <location>
        <begin position="103"/>
        <end position="120"/>
    </location>
</feature>
<dbReference type="RefSeq" id="WP_369149209.1">
    <property type="nucleotide sequence ID" value="NZ_CP163444.1"/>
</dbReference>
<reference evidence="2" key="1">
    <citation type="submission" date="2024-07" db="EMBL/GenBank/DDBJ databases">
        <authorList>
            <person name="Yu S.T."/>
        </authorList>
    </citation>
    <scope>NUCLEOTIDE SEQUENCE</scope>
    <source>
        <strain evidence="2">R44</strain>
    </source>
</reference>
<dbReference type="AlphaFoldDB" id="A0AB39TAU8"/>
<proteinExistence type="predicted"/>
<protein>
    <submittedName>
        <fullName evidence="2">Cupin domain-containing protein</fullName>
    </submittedName>
</protein>
<feature type="compositionally biased region" description="Basic residues" evidence="1">
    <location>
        <begin position="80"/>
        <end position="92"/>
    </location>
</feature>
<evidence type="ECO:0000313" key="2">
    <source>
        <dbReference type="EMBL" id="XDQ76585.1"/>
    </source>
</evidence>
<sequence length="171" mass="18923">MPPLRTPPGRSALLVGGRFSSGYRVRELLPDRPPPVIHIPADSPHAETVRWALAAIERELACRAPGRRLLGRRPAQDLRPRHRTARRRHARPRPAPAPRPRAAGRDGVARRPRRPGDGHGPDGSAPGPGAGMDHRKRAERRLRARHGRTPRATTEGVRCRRDRPSARSGLP</sequence>
<accession>A0AB39TAU8</accession>
<name>A0AB39TAU8_9ACTN</name>
<organism evidence="2">
    <name type="scientific">Streptomyces sp. R44</name>
    <dbReference type="NCBI Taxonomy" id="3238633"/>
    <lineage>
        <taxon>Bacteria</taxon>
        <taxon>Bacillati</taxon>
        <taxon>Actinomycetota</taxon>
        <taxon>Actinomycetes</taxon>
        <taxon>Kitasatosporales</taxon>
        <taxon>Streptomycetaceae</taxon>
        <taxon>Streptomyces</taxon>
    </lineage>
</organism>
<evidence type="ECO:0000256" key="1">
    <source>
        <dbReference type="SAM" id="MobiDB-lite"/>
    </source>
</evidence>
<feature type="compositionally biased region" description="Basic residues" evidence="1">
    <location>
        <begin position="134"/>
        <end position="149"/>
    </location>
</feature>